<gene>
    <name evidence="1" type="ORF">H8B19_08005</name>
</gene>
<reference evidence="1" key="2">
    <citation type="submission" date="2020-08" db="EMBL/GenBank/DDBJ databases">
        <authorList>
            <person name="Lai Q."/>
        </authorList>
    </citation>
    <scope>NUCLEOTIDE SEQUENCE</scope>
    <source>
        <strain evidence="1">S27-2</strain>
    </source>
</reference>
<evidence type="ECO:0000313" key="1">
    <source>
        <dbReference type="EMBL" id="MBC3765817.1"/>
    </source>
</evidence>
<protein>
    <submittedName>
        <fullName evidence="1">Uncharacterized protein</fullName>
    </submittedName>
</protein>
<keyword evidence="2" id="KW-1185">Reference proteome</keyword>
<dbReference type="EMBL" id="JACNEP010000005">
    <property type="protein sequence ID" value="MBC3765817.1"/>
    <property type="molecule type" value="Genomic_DNA"/>
</dbReference>
<comment type="caution">
    <text evidence="1">The sequence shown here is derived from an EMBL/GenBank/DDBJ whole genome shotgun (WGS) entry which is preliminary data.</text>
</comment>
<evidence type="ECO:0000313" key="2">
    <source>
        <dbReference type="Proteomes" id="UP000601768"/>
    </source>
</evidence>
<reference evidence="1" key="1">
    <citation type="journal article" date="2018" name="Int. J. Syst. Evol. Microbiol.">
        <title>Neptunicella marina gen. nov., sp. nov., isolated from surface seawater.</title>
        <authorList>
            <person name="Liu X."/>
            <person name="Lai Q."/>
            <person name="Du Y."/>
            <person name="Zhang X."/>
            <person name="Liu Z."/>
            <person name="Sun F."/>
            <person name="Shao Z."/>
        </authorList>
    </citation>
    <scope>NUCLEOTIDE SEQUENCE</scope>
    <source>
        <strain evidence="1">S27-2</strain>
    </source>
</reference>
<dbReference type="Proteomes" id="UP000601768">
    <property type="component" value="Unassembled WGS sequence"/>
</dbReference>
<organism evidence="1 2">
    <name type="scientific">Neptunicella marina</name>
    <dbReference type="NCBI Taxonomy" id="2125989"/>
    <lineage>
        <taxon>Bacteria</taxon>
        <taxon>Pseudomonadati</taxon>
        <taxon>Pseudomonadota</taxon>
        <taxon>Gammaproteobacteria</taxon>
        <taxon>Alteromonadales</taxon>
        <taxon>Alteromonadaceae</taxon>
        <taxon>Neptunicella</taxon>
    </lineage>
</organism>
<dbReference type="AlphaFoldDB" id="A0A8J6M1X1"/>
<proteinExistence type="predicted"/>
<accession>A0A8J6M1X1</accession>
<dbReference type="RefSeq" id="WP_186506284.1">
    <property type="nucleotide sequence ID" value="NZ_JACNEP010000005.1"/>
</dbReference>
<name>A0A8J6M1X1_9ALTE</name>
<sequence>MTLRKKKETFILKIRDKYQDTYNKDKVIQGISLAIDCLIENEATQEDKPIIFVSYGDENKHAAKLLKELCVEHYSSTSSELFDYEMLNLPNSSAEDALLKLVEICRCRTSLFYWADAISWFKTLPSNTMHVINFNGSKVIRGVNQQDRESITIKKKSFNTNPLNEEHFGLINLHKSISDSIDGSLSDLFYEEALGLIIRPIPAPTGYKYNNPITIDSPNWQKEACVAIRRYQGKECQDGFKWDTSNNAWENVVVYPILEDILMIDSQEIRECLIGQVTMVTPENADTYLSTAWIHPFYRRRGKLSKIWNELINIYGKFEVEEPNSNMQSFIAKKLISK</sequence>